<comment type="caution">
    <text evidence="1">The sequence shown here is derived from an EMBL/GenBank/DDBJ whole genome shotgun (WGS) entry which is preliminary data.</text>
</comment>
<evidence type="ECO:0000313" key="2">
    <source>
        <dbReference type="Proteomes" id="UP001054252"/>
    </source>
</evidence>
<sequence length="54" mass="5527">MANIGTSHHIIIVTCALKEQATWGCGSVPTTAAAATSTTSETLVVFFGIARPPP</sequence>
<accession>A0AAV5KPC3</accession>
<protein>
    <submittedName>
        <fullName evidence="1">Uncharacterized protein</fullName>
    </submittedName>
</protein>
<dbReference type="AlphaFoldDB" id="A0AAV5KPC3"/>
<reference evidence="1 2" key="1">
    <citation type="journal article" date="2021" name="Commun. Biol.">
        <title>The genome of Shorea leprosula (Dipterocarpaceae) highlights the ecological relevance of drought in aseasonal tropical rainforests.</title>
        <authorList>
            <person name="Ng K.K.S."/>
            <person name="Kobayashi M.J."/>
            <person name="Fawcett J.A."/>
            <person name="Hatakeyama M."/>
            <person name="Paape T."/>
            <person name="Ng C.H."/>
            <person name="Ang C.C."/>
            <person name="Tnah L.H."/>
            <person name="Lee C.T."/>
            <person name="Nishiyama T."/>
            <person name="Sese J."/>
            <person name="O'Brien M.J."/>
            <person name="Copetti D."/>
            <person name="Mohd Noor M.I."/>
            <person name="Ong R.C."/>
            <person name="Putra M."/>
            <person name="Sireger I.Z."/>
            <person name="Indrioko S."/>
            <person name="Kosugi Y."/>
            <person name="Izuno A."/>
            <person name="Isagi Y."/>
            <person name="Lee S.L."/>
            <person name="Shimizu K.K."/>
        </authorList>
    </citation>
    <scope>NUCLEOTIDE SEQUENCE [LARGE SCALE GENOMIC DNA]</scope>
    <source>
        <strain evidence="1">214</strain>
    </source>
</reference>
<name>A0AAV5KPC3_9ROSI</name>
<dbReference type="Proteomes" id="UP001054252">
    <property type="component" value="Unassembled WGS sequence"/>
</dbReference>
<proteinExistence type="predicted"/>
<evidence type="ECO:0000313" key="1">
    <source>
        <dbReference type="EMBL" id="GKV26470.1"/>
    </source>
</evidence>
<keyword evidence="2" id="KW-1185">Reference proteome</keyword>
<gene>
    <name evidence="1" type="ORF">SLEP1_g35761</name>
</gene>
<organism evidence="1 2">
    <name type="scientific">Rubroshorea leprosula</name>
    <dbReference type="NCBI Taxonomy" id="152421"/>
    <lineage>
        <taxon>Eukaryota</taxon>
        <taxon>Viridiplantae</taxon>
        <taxon>Streptophyta</taxon>
        <taxon>Embryophyta</taxon>
        <taxon>Tracheophyta</taxon>
        <taxon>Spermatophyta</taxon>
        <taxon>Magnoliopsida</taxon>
        <taxon>eudicotyledons</taxon>
        <taxon>Gunneridae</taxon>
        <taxon>Pentapetalae</taxon>
        <taxon>rosids</taxon>
        <taxon>malvids</taxon>
        <taxon>Malvales</taxon>
        <taxon>Dipterocarpaceae</taxon>
        <taxon>Rubroshorea</taxon>
    </lineage>
</organism>
<dbReference type="EMBL" id="BPVZ01000072">
    <property type="protein sequence ID" value="GKV26470.1"/>
    <property type="molecule type" value="Genomic_DNA"/>
</dbReference>